<dbReference type="AlphaFoldDB" id="A0A0G4HLJ4"/>
<proteinExistence type="predicted"/>
<protein>
    <recommendedName>
        <fullName evidence="3">FAD dependent oxidoreductase domain-containing protein</fullName>
    </recommendedName>
</protein>
<evidence type="ECO:0000313" key="2">
    <source>
        <dbReference type="EMBL" id="CEM44998.1"/>
    </source>
</evidence>
<dbReference type="Gene3D" id="3.50.50.60">
    <property type="entry name" value="FAD/NAD(P)-binding domain"/>
    <property type="match status" value="1"/>
</dbReference>
<gene>
    <name evidence="2" type="ORF">Cvel_28799</name>
</gene>
<dbReference type="EMBL" id="CDMZ01003071">
    <property type="protein sequence ID" value="CEM44998.1"/>
    <property type="molecule type" value="Genomic_DNA"/>
</dbReference>
<dbReference type="InterPro" id="IPR036188">
    <property type="entry name" value="FAD/NAD-bd_sf"/>
</dbReference>
<dbReference type="Gene3D" id="3.30.9.10">
    <property type="entry name" value="D-Amino Acid Oxidase, subunit A, domain 2"/>
    <property type="match status" value="1"/>
</dbReference>
<accession>A0A0G4HLJ4</accession>
<organism evidence="2">
    <name type="scientific">Chromera velia CCMP2878</name>
    <dbReference type="NCBI Taxonomy" id="1169474"/>
    <lineage>
        <taxon>Eukaryota</taxon>
        <taxon>Sar</taxon>
        <taxon>Alveolata</taxon>
        <taxon>Colpodellida</taxon>
        <taxon>Chromeraceae</taxon>
        <taxon>Chromera</taxon>
    </lineage>
</organism>
<name>A0A0G4HLJ4_9ALVE</name>
<reference evidence="2" key="1">
    <citation type="submission" date="2014-11" db="EMBL/GenBank/DDBJ databases">
        <authorList>
            <person name="Otto D Thomas"/>
            <person name="Naeem Raeece"/>
        </authorList>
    </citation>
    <scope>NUCLEOTIDE SEQUENCE</scope>
</reference>
<sequence length="217" mass="23990">MQVSRLVERVPSLPALPSLITAIRPGRAGREKYDVYGLPPIEYGDGGLWMKLGNGDFPMPLRSVEEVKEWFRGGPSSVYEESILEIFRELYPQRDEETGAFLIDSCPHKAVNCALTFTPTRYPFIDEVPGTSGRLVFAVGGCGGAAKSADELGRLAALRLFGQWDSSYDQDIFAVPGNDGKAVFGMHGNDVRRERDRSRTEEGSETADEKEVREVQA</sequence>
<evidence type="ECO:0000256" key="1">
    <source>
        <dbReference type="SAM" id="MobiDB-lite"/>
    </source>
</evidence>
<dbReference type="VEuPathDB" id="CryptoDB:Cvel_28799"/>
<evidence type="ECO:0008006" key="3">
    <source>
        <dbReference type="Google" id="ProtNLM"/>
    </source>
</evidence>
<feature type="region of interest" description="Disordered" evidence="1">
    <location>
        <begin position="191"/>
        <end position="217"/>
    </location>
</feature>